<comment type="caution">
    <text evidence="4">The sequence shown here is derived from an EMBL/GenBank/DDBJ whole genome shotgun (WGS) entry which is preliminary data.</text>
</comment>
<evidence type="ECO:0000256" key="1">
    <source>
        <dbReference type="ARBA" id="ARBA00022603"/>
    </source>
</evidence>
<proteinExistence type="predicted"/>
<dbReference type="SUPFAM" id="SSF53335">
    <property type="entry name" value="S-adenosyl-L-methionine-dependent methyltransferases"/>
    <property type="match status" value="1"/>
</dbReference>
<dbReference type="RefSeq" id="WP_340195879.1">
    <property type="nucleotide sequence ID" value="NZ_JBBKAP010000013.1"/>
</dbReference>
<dbReference type="Gene3D" id="3.40.50.150">
    <property type="entry name" value="Vaccinia Virus protein VP39"/>
    <property type="match status" value="1"/>
</dbReference>
<dbReference type="InterPro" id="IPR029063">
    <property type="entry name" value="SAM-dependent_MTases_sf"/>
</dbReference>
<name>A0ABU8YB69_9MICO</name>
<sequence>MRWDPSRYAAFADDRGRPFHDLVAQVAWSADTREAPRRVVDLGCGPGALTATLAARWRSSRVVGIDSSAEMLASAGADPALADLPNLSFELGAIEDWTPGPTDDVVVTNAALQWVPSHVALLPRWLDAMPSGSWFAMQVPGNFGSPSHALMRSIGASGPWAPALDGVLRSDPVLDPAGYLGIMLDAGFVARAWETTYAQLLPGEDPVLDWVRGTGLRPALAALDAADPSGALTAEYVDRYRAALREAYQASAHGTVYPFRRVFAVGRKP</sequence>
<dbReference type="PANTHER" id="PTHR43861:SF1">
    <property type="entry name" value="TRANS-ACONITATE 2-METHYLTRANSFERASE"/>
    <property type="match status" value="1"/>
</dbReference>
<evidence type="ECO:0000259" key="3">
    <source>
        <dbReference type="Pfam" id="PF13649"/>
    </source>
</evidence>
<dbReference type="InterPro" id="IPR023149">
    <property type="entry name" value="Trans_acon_MeTrfase_C"/>
</dbReference>
<evidence type="ECO:0000313" key="4">
    <source>
        <dbReference type="EMBL" id="MEK0172017.1"/>
    </source>
</evidence>
<dbReference type="GO" id="GO:0008168">
    <property type="term" value="F:methyltransferase activity"/>
    <property type="evidence" value="ECO:0007669"/>
    <property type="project" value="UniProtKB-KW"/>
</dbReference>
<dbReference type="GO" id="GO:0032259">
    <property type="term" value="P:methylation"/>
    <property type="evidence" value="ECO:0007669"/>
    <property type="project" value="UniProtKB-KW"/>
</dbReference>
<keyword evidence="2" id="KW-0808">Transferase</keyword>
<feature type="domain" description="Methyltransferase" evidence="3">
    <location>
        <begin position="39"/>
        <end position="122"/>
    </location>
</feature>
<keyword evidence="5" id="KW-1185">Reference proteome</keyword>
<dbReference type="Gene3D" id="1.10.150.290">
    <property type="entry name" value="S-adenosyl-L-methionine-dependent methyltransferases"/>
    <property type="match status" value="1"/>
</dbReference>
<keyword evidence="1 4" id="KW-0489">Methyltransferase</keyword>
<dbReference type="EMBL" id="JBBLYY010000056">
    <property type="protein sequence ID" value="MEK0172017.1"/>
    <property type="molecule type" value="Genomic_DNA"/>
</dbReference>
<reference evidence="4 5" key="1">
    <citation type="submission" date="2024-03" db="EMBL/GenBank/DDBJ databases">
        <title>Whole genomes of four grape xylem sap localized bacterial endophytes.</title>
        <authorList>
            <person name="Kumar G."/>
            <person name="Savka M.A."/>
        </authorList>
    </citation>
    <scope>NUCLEOTIDE SEQUENCE [LARGE SCALE GENOMIC DNA]</scope>
    <source>
        <strain evidence="4 5">RIT_GXS8</strain>
    </source>
</reference>
<gene>
    <name evidence="4" type="ORF">WMN62_11090</name>
</gene>
<dbReference type="CDD" id="cd02440">
    <property type="entry name" value="AdoMet_MTases"/>
    <property type="match status" value="1"/>
</dbReference>
<dbReference type="Pfam" id="PF13649">
    <property type="entry name" value="Methyltransf_25"/>
    <property type="match status" value="1"/>
</dbReference>
<protein>
    <submittedName>
        <fullName evidence="4">Methyltransferase domain-containing protein</fullName>
    </submittedName>
</protein>
<evidence type="ECO:0000256" key="2">
    <source>
        <dbReference type="ARBA" id="ARBA00022679"/>
    </source>
</evidence>
<dbReference type="PANTHER" id="PTHR43861">
    <property type="entry name" value="TRANS-ACONITATE 2-METHYLTRANSFERASE-RELATED"/>
    <property type="match status" value="1"/>
</dbReference>
<dbReference type="Proteomes" id="UP001370299">
    <property type="component" value="Unassembled WGS sequence"/>
</dbReference>
<dbReference type="InterPro" id="IPR041698">
    <property type="entry name" value="Methyltransf_25"/>
</dbReference>
<accession>A0ABU8YB69</accession>
<organism evidence="4 5">
    <name type="scientific">Curtobacterium citreum</name>
    <dbReference type="NCBI Taxonomy" id="2036"/>
    <lineage>
        <taxon>Bacteria</taxon>
        <taxon>Bacillati</taxon>
        <taxon>Actinomycetota</taxon>
        <taxon>Actinomycetes</taxon>
        <taxon>Micrococcales</taxon>
        <taxon>Microbacteriaceae</taxon>
        <taxon>Curtobacterium</taxon>
    </lineage>
</organism>
<evidence type="ECO:0000313" key="5">
    <source>
        <dbReference type="Proteomes" id="UP001370299"/>
    </source>
</evidence>